<dbReference type="AlphaFoldDB" id="C3YJT4"/>
<evidence type="ECO:0000313" key="2">
    <source>
        <dbReference type="EMBL" id="EEN59391.1"/>
    </source>
</evidence>
<feature type="compositionally biased region" description="Polar residues" evidence="1">
    <location>
        <begin position="542"/>
        <end position="551"/>
    </location>
</feature>
<feature type="region of interest" description="Disordered" evidence="1">
    <location>
        <begin position="244"/>
        <end position="298"/>
    </location>
</feature>
<dbReference type="EMBL" id="GG666520">
    <property type="protein sequence ID" value="EEN59391.1"/>
    <property type="molecule type" value="Genomic_DNA"/>
</dbReference>
<organism>
    <name type="scientific">Branchiostoma floridae</name>
    <name type="common">Florida lancelet</name>
    <name type="synonym">Amphioxus</name>
    <dbReference type="NCBI Taxonomy" id="7739"/>
    <lineage>
        <taxon>Eukaryota</taxon>
        <taxon>Metazoa</taxon>
        <taxon>Chordata</taxon>
        <taxon>Cephalochordata</taxon>
        <taxon>Leptocardii</taxon>
        <taxon>Amphioxiformes</taxon>
        <taxon>Branchiostomatidae</taxon>
        <taxon>Branchiostoma</taxon>
    </lineage>
</organism>
<accession>C3YJT4</accession>
<reference evidence="2" key="1">
    <citation type="journal article" date="2008" name="Nature">
        <title>The amphioxus genome and the evolution of the chordate karyotype.</title>
        <authorList>
            <consortium name="US DOE Joint Genome Institute (JGI-PGF)"/>
            <person name="Putnam N.H."/>
            <person name="Butts T."/>
            <person name="Ferrier D.E.K."/>
            <person name="Furlong R.F."/>
            <person name="Hellsten U."/>
            <person name="Kawashima T."/>
            <person name="Robinson-Rechavi M."/>
            <person name="Shoguchi E."/>
            <person name="Terry A."/>
            <person name="Yu J.-K."/>
            <person name="Benito-Gutierrez E.L."/>
            <person name="Dubchak I."/>
            <person name="Garcia-Fernandez J."/>
            <person name="Gibson-Brown J.J."/>
            <person name="Grigoriev I.V."/>
            <person name="Horton A.C."/>
            <person name="de Jong P.J."/>
            <person name="Jurka J."/>
            <person name="Kapitonov V.V."/>
            <person name="Kohara Y."/>
            <person name="Kuroki Y."/>
            <person name="Lindquist E."/>
            <person name="Lucas S."/>
            <person name="Osoegawa K."/>
            <person name="Pennacchio L.A."/>
            <person name="Salamov A.A."/>
            <person name="Satou Y."/>
            <person name="Sauka-Spengler T."/>
            <person name="Schmutz J."/>
            <person name="Shin-I T."/>
            <person name="Toyoda A."/>
            <person name="Bronner-Fraser M."/>
            <person name="Fujiyama A."/>
            <person name="Holland L.Z."/>
            <person name="Holland P.W.H."/>
            <person name="Satoh N."/>
            <person name="Rokhsar D.S."/>
        </authorList>
    </citation>
    <scope>NUCLEOTIDE SEQUENCE [LARGE SCALE GENOMIC DNA]</scope>
    <source>
        <strain evidence="2">S238N-H82</strain>
        <tissue evidence="2">Testes</tissue>
    </source>
</reference>
<feature type="compositionally biased region" description="Polar residues" evidence="1">
    <location>
        <begin position="284"/>
        <end position="295"/>
    </location>
</feature>
<dbReference type="InParanoid" id="C3YJT4"/>
<feature type="region of interest" description="Disordered" evidence="1">
    <location>
        <begin position="341"/>
        <end position="379"/>
    </location>
</feature>
<protein>
    <submittedName>
        <fullName evidence="2">Uncharacterized protein</fullName>
    </submittedName>
</protein>
<feature type="region of interest" description="Disordered" evidence="1">
    <location>
        <begin position="137"/>
        <end position="196"/>
    </location>
</feature>
<name>C3YJT4_BRAFL</name>
<evidence type="ECO:0000256" key="1">
    <source>
        <dbReference type="SAM" id="MobiDB-lite"/>
    </source>
</evidence>
<feature type="compositionally biased region" description="Basic and acidic residues" evidence="1">
    <location>
        <begin position="138"/>
        <end position="159"/>
    </location>
</feature>
<proteinExistence type="predicted"/>
<gene>
    <name evidence="2" type="ORF">BRAFLDRAFT_80373</name>
</gene>
<feature type="region of interest" description="Disordered" evidence="1">
    <location>
        <begin position="526"/>
        <end position="551"/>
    </location>
</feature>
<feature type="compositionally biased region" description="Basic and acidic residues" evidence="1">
    <location>
        <begin position="252"/>
        <end position="261"/>
    </location>
</feature>
<sequence length="551" mass="59581">MQTARVALGVALRVCPRTAVSTFTRPAAGMVLVHTSQLHPSGSQQNCLRPDMPYKTGHADWSGLDLGLFIGAGVLVTAGLYEQKKAEATHTPSEVPPVQGVQYVPSDNSQYTGLNLVPLAPQTPAGVLCRSAAFPLGKNDKADRDEAGSEASRGDKKDQQVFAQFGRPAETNEETTSTEEVNKCPRDVSDETPTVVGPMKMRDKALSTAEDVRTASIDTKKTFGDEVDGEDNREVLNNAVIKRGTTQCPPNTKERVDHNEADVSSENDVTECDDDQGPFKEVKTSNSDISDQKSPSVCPLGGGQVSEGNAGNSHGFCEDDVPCGVTSDVMNTCDLPDPADGENAGNDVMNTCDLPDPSGGENAGNDVISRSGETSPRRADFTEAEVITVTACPVRHELSAATREVIGSTPHVTDKTDTEISSEQFLYEGDSDSESGHLSQHVPVSPRLQRKLRCAVLYADWREDSQFCRRDDVTTNQKVRFSWFGQEDDDDLDDVTEVKVYCAVLEGVWREECGLVENHVTSTTGGDNDMESYFPGHGRRNGIQSGNEDWV</sequence>
<feature type="compositionally biased region" description="Acidic residues" evidence="1">
    <location>
        <begin position="263"/>
        <end position="276"/>
    </location>
</feature>
<feature type="compositionally biased region" description="Basic and acidic residues" evidence="1">
    <location>
        <begin position="180"/>
        <end position="189"/>
    </location>
</feature>